<keyword evidence="7 9" id="KW-0408">Iron</keyword>
<keyword evidence="5 9" id="KW-0479">Metal-binding</keyword>
<evidence type="ECO:0000256" key="5">
    <source>
        <dbReference type="ARBA" id="ARBA00022723"/>
    </source>
</evidence>
<comment type="cofactor">
    <cofactor evidence="1 9">
        <name>heme</name>
        <dbReference type="ChEBI" id="CHEBI:30413"/>
    </cofactor>
</comment>
<dbReference type="EMBL" id="KV419432">
    <property type="protein sequence ID" value="KZS88918.1"/>
    <property type="molecule type" value="Genomic_DNA"/>
</dbReference>
<accession>A0A164PPJ0</accession>
<evidence type="ECO:0000256" key="7">
    <source>
        <dbReference type="ARBA" id="ARBA00023004"/>
    </source>
</evidence>
<dbReference type="InterPro" id="IPR036396">
    <property type="entry name" value="Cyt_P450_sf"/>
</dbReference>
<dbReference type="OrthoDB" id="2789670at2759"/>
<evidence type="ECO:0000256" key="9">
    <source>
        <dbReference type="PIRSR" id="PIRSR602401-1"/>
    </source>
</evidence>
<name>A0A164PPJ0_9AGAM</name>
<evidence type="ECO:0000256" key="2">
    <source>
        <dbReference type="ARBA" id="ARBA00005179"/>
    </source>
</evidence>
<dbReference type="InterPro" id="IPR017972">
    <property type="entry name" value="Cyt_P450_CS"/>
</dbReference>
<dbReference type="Proteomes" id="UP000076722">
    <property type="component" value="Unassembled WGS sequence"/>
</dbReference>
<dbReference type="PROSITE" id="PS00086">
    <property type="entry name" value="CYTOCHROME_P450"/>
    <property type="match status" value="1"/>
</dbReference>
<evidence type="ECO:0000313" key="11">
    <source>
        <dbReference type="EMBL" id="KZS88918.1"/>
    </source>
</evidence>
<feature type="binding site" description="axial binding residue" evidence="9">
    <location>
        <position position="460"/>
    </location>
    <ligand>
        <name>heme</name>
        <dbReference type="ChEBI" id="CHEBI:30413"/>
    </ligand>
    <ligandPart>
        <name>Fe</name>
        <dbReference type="ChEBI" id="CHEBI:18248"/>
    </ligandPart>
</feature>
<sequence>MAIQILGPIRLDVLAILVALFLLCRHLSRRRSRPLPPGPKPLPFIGNILDLPKSQEWLIYDKWRREYGDVVHVSAFGQPICILGSQKAALELLDAKSAMYSDRPRMVMANELVGWGNTMMFQSNTRFRTMRKYANAVIGPRKCDKFWVVQEQETKLFLRTLLEDSANGYNETIPGNIANRVRWTAGAIVLRMMYGYRPRALEDPLINLANESMVQFGKATEPGAWLVDFLPPLKHVPSWFPFPSFQKTALAWRATLNDLVEKPFKLVKSQMSRGTTPTSFVRELLEHKGATISEEDEFTIKWAATSLYSGGSDTTVSALHTFFLAMVMFPDVQARAQAELDSIADPDSGSLPEFSDRSAGRLPYLEALVKEVLRWAPVAPTGLPHRVTQEDEYCGWRIPKGCLIIPNVWSMTRDETVYPGPDVFRPERFLTKSRGGDCQTDAEIPLDPREFVFGFGRRICPGLDFADSYLWISIAMTLGVFSISAVPGSEPKFEYSSGTVSHPKPFVCAIKARSEKARQLIIRACSDIELPQNLTLTGHGFGVSDQPVEV</sequence>
<keyword evidence="12" id="KW-1185">Reference proteome</keyword>
<reference evidence="11 12" key="1">
    <citation type="journal article" date="2016" name="Mol. Biol. Evol.">
        <title>Comparative Genomics of Early-Diverging Mushroom-Forming Fungi Provides Insights into the Origins of Lignocellulose Decay Capabilities.</title>
        <authorList>
            <person name="Nagy L.G."/>
            <person name="Riley R."/>
            <person name="Tritt A."/>
            <person name="Adam C."/>
            <person name="Daum C."/>
            <person name="Floudas D."/>
            <person name="Sun H."/>
            <person name="Yadav J.S."/>
            <person name="Pangilinan J."/>
            <person name="Larsson K.H."/>
            <person name="Matsuura K."/>
            <person name="Barry K."/>
            <person name="Labutti K."/>
            <person name="Kuo R."/>
            <person name="Ohm R.A."/>
            <person name="Bhattacharya S.S."/>
            <person name="Shirouzu T."/>
            <person name="Yoshinaga Y."/>
            <person name="Martin F.M."/>
            <person name="Grigoriev I.V."/>
            <person name="Hibbett D.S."/>
        </authorList>
    </citation>
    <scope>NUCLEOTIDE SEQUENCE [LARGE SCALE GENOMIC DNA]</scope>
    <source>
        <strain evidence="11 12">HHB9708</strain>
    </source>
</reference>
<evidence type="ECO:0000256" key="1">
    <source>
        <dbReference type="ARBA" id="ARBA00001971"/>
    </source>
</evidence>
<keyword evidence="6 10" id="KW-0560">Oxidoreductase</keyword>
<keyword evidence="4 9" id="KW-0349">Heme</keyword>
<evidence type="ECO:0000256" key="8">
    <source>
        <dbReference type="ARBA" id="ARBA00023033"/>
    </source>
</evidence>
<protein>
    <submittedName>
        <fullName evidence="11">Cytochrome P450</fullName>
    </submittedName>
</protein>
<dbReference type="PANTHER" id="PTHR46300:SF7">
    <property type="entry name" value="P450, PUTATIVE (EUROFUNG)-RELATED"/>
    <property type="match status" value="1"/>
</dbReference>
<comment type="similarity">
    <text evidence="3 10">Belongs to the cytochrome P450 family.</text>
</comment>
<dbReference type="PANTHER" id="PTHR46300">
    <property type="entry name" value="P450, PUTATIVE (EUROFUNG)-RELATED-RELATED"/>
    <property type="match status" value="1"/>
</dbReference>
<evidence type="ECO:0000256" key="4">
    <source>
        <dbReference type="ARBA" id="ARBA00022617"/>
    </source>
</evidence>
<evidence type="ECO:0000256" key="3">
    <source>
        <dbReference type="ARBA" id="ARBA00010617"/>
    </source>
</evidence>
<dbReference type="AlphaFoldDB" id="A0A164PPJ0"/>
<dbReference type="GO" id="GO:0004497">
    <property type="term" value="F:monooxygenase activity"/>
    <property type="evidence" value="ECO:0007669"/>
    <property type="project" value="UniProtKB-KW"/>
</dbReference>
<dbReference type="SUPFAM" id="SSF48264">
    <property type="entry name" value="Cytochrome P450"/>
    <property type="match status" value="1"/>
</dbReference>
<evidence type="ECO:0000313" key="12">
    <source>
        <dbReference type="Proteomes" id="UP000076722"/>
    </source>
</evidence>
<dbReference type="Gene3D" id="1.10.630.10">
    <property type="entry name" value="Cytochrome P450"/>
    <property type="match status" value="1"/>
</dbReference>
<evidence type="ECO:0000256" key="6">
    <source>
        <dbReference type="ARBA" id="ARBA00023002"/>
    </source>
</evidence>
<dbReference type="PRINTS" id="PR00463">
    <property type="entry name" value="EP450I"/>
</dbReference>
<dbReference type="GO" id="GO:0020037">
    <property type="term" value="F:heme binding"/>
    <property type="evidence" value="ECO:0007669"/>
    <property type="project" value="InterPro"/>
</dbReference>
<dbReference type="InterPro" id="IPR001128">
    <property type="entry name" value="Cyt_P450"/>
</dbReference>
<dbReference type="CDD" id="cd11065">
    <property type="entry name" value="CYP64-like"/>
    <property type="match status" value="1"/>
</dbReference>
<gene>
    <name evidence="11" type="ORF">SISNIDRAFT_459353</name>
</gene>
<proteinExistence type="inferred from homology"/>
<keyword evidence="8 10" id="KW-0503">Monooxygenase</keyword>
<dbReference type="GO" id="GO:0016705">
    <property type="term" value="F:oxidoreductase activity, acting on paired donors, with incorporation or reduction of molecular oxygen"/>
    <property type="evidence" value="ECO:0007669"/>
    <property type="project" value="InterPro"/>
</dbReference>
<organism evidence="11 12">
    <name type="scientific">Sistotremastrum niveocremeum HHB9708</name>
    <dbReference type="NCBI Taxonomy" id="1314777"/>
    <lineage>
        <taxon>Eukaryota</taxon>
        <taxon>Fungi</taxon>
        <taxon>Dikarya</taxon>
        <taxon>Basidiomycota</taxon>
        <taxon>Agaricomycotina</taxon>
        <taxon>Agaricomycetes</taxon>
        <taxon>Sistotremastrales</taxon>
        <taxon>Sistotremastraceae</taxon>
        <taxon>Sertulicium</taxon>
        <taxon>Sertulicium niveocremeum</taxon>
    </lineage>
</organism>
<dbReference type="STRING" id="1314777.A0A164PPJ0"/>
<comment type="pathway">
    <text evidence="2">Secondary metabolite biosynthesis.</text>
</comment>
<dbReference type="GO" id="GO:0005506">
    <property type="term" value="F:iron ion binding"/>
    <property type="evidence" value="ECO:0007669"/>
    <property type="project" value="InterPro"/>
</dbReference>
<evidence type="ECO:0000256" key="10">
    <source>
        <dbReference type="RuleBase" id="RU000461"/>
    </source>
</evidence>
<dbReference type="PRINTS" id="PR00385">
    <property type="entry name" value="P450"/>
</dbReference>
<dbReference type="InterPro" id="IPR050364">
    <property type="entry name" value="Cytochrome_P450_fung"/>
</dbReference>
<dbReference type="InterPro" id="IPR002401">
    <property type="entry name" value="Cyt_P450_E_grp-I"/>
</dbReference>
<dbReference type="Pfam" id="PF00067">
    <property type="entry name" value="p450"/>
    <property type="match status" value="1"/>
</dbReference>